<keyword evidence="4" id="KW-0614">Plasmid</keyword>
<gene>
    <name evidence="4" type="ORF">SMD44_p10056</name>
</gene>
<dbReference type="EMBL" id="CP023976">
    <property type="protein sequence ID" value="ATM24555.1"/>
    <property type="molecule type" value="Genomic_DNA"/>
</dbReference>
<dbReference type="RefSeq" id="WP_237307991.1">
    <property type="nucleotide sequence ID" value="NZ_CP023976.1"/>
</dbReference>
<evidence type="ECO:0000256" key="2">
    <source>
        <dbReference type="SAM" id="Phobius"/>
    </source>
</evidence>
<keyword evidence="2" id="KW-0472">Membrane</keyword>
<feature type="compositionally biased region" description="Basic and acidic residues" evidence="1">
    <location>
        <begin position="257"/>
        <end position="274"/>
    </location>
</feature>
<feature type="transmembrane region" description="Helical" evidence="2">
    <location>
        <begin position="186"/>
        <end position="208"/>
    </location>
</feature>
<sequence length="274" mass="30768">MPGLPQITVITPTRLLPNRLPYLEQFHQSLHAQSVEWELCLALDGAAPGRVPRSLARDPRVTILDLPKVGAAAARNFALNKARGKWIQYADDDDIFPADAFSVRHSYALDHELGWVAGWSADLLSTGETRVWRCPTPPGRHAAGDVWTYWPTAHDIIPLGQTQLIARRELVEAASGHGGLPQGEDFLFVGTLTALSAGALLPVVTYFYRQHEEQMSRSRERDRLETAARHFAWQSGHQLRRVLREHPVPPRPWLNRRPPDARPGPRGEPAFRHP</sequence>
<dbReference type="KEGG" id="salf:SMD44_p10056"/>
<protein>
    <submittedName>
        <fullName evidence="4">Glycosyltransferase</fullName>
    </submittedName>
</protein>
<reference evidence="4 5" key="1">
    <citation type="submission" date="2017-10" db="EMBL/GenBank/DDBJ databases">
        <title>Streptomyces alboflavus Genome sequencing and assembly.</title>
        <authorList>
            <person name="Wang Y."/>
            <person name="Du B."/>
            <person name="Ding Y."/>
            <person name="Liu H."/>
            <person name="Hou Q."/>
            <person name="Liu K."/>
            <person name="Wang C."/>
            <person name="Yao L."/>
        </authorList>
    </citation>
    <scope>NUCLEOTIDE SEQUENCE [LARGE SCALE GENOMIC DNA]</scope>
    <source>
        <strain evidence="4 5">MDJK44</strain>
        <plasmid evidence="5">Plasmid pmdjk44.1</plasmid>
    </source>
</reference>
<dbReference type="Gene3D" id="3.90.550.10">
    <property type="entry name" value="Spore Coat Polysaccharide Biosynthesis Protein SpsA, Chain A"/>
    <property type="match status" value="1"/>
</dbReference>
<dbReference type="PANTHER" id="PTHR22916">
    <property type="entry name" value="GLYCOSYLTRANSFERASE"/>
    <property type="match status" value="1"/>
</dbReference>
<accession>A0A291W353</accession>
<dbReference type="Proteomes" id="UP000195880">
    <property type="component" value="Plasmid pMDJK44.1"/>
</dbReference>
<dbReference type="CDD" id="cd00761">
    <property type="entry name" value="Glyco_tranf_GTA_type"/>
    <property type="match status" value="1"/>
</dbReference>
<dbReference type="AlphaFoldDB" id="A0A291W353"/>
<keyword evidence="2" id="KW-1133">Transmembrane helix</keyword>
<dbReference type="Pfam" id="PF00535">
    <property type="entry name" value="Glycos_transf_2"/>
    <property type="match status" value="1"/>
</dbReference>
<feature type="domain" description="Glycosyltransferase 2-like" evidence="3">
    <location>
        <begin position="18"/>
        <end position="112"/>
    </location>
</feature>
<keyword evidence="5" id="KW-1185">Reference proteome</keyword>
<evidence type="ECO:0000313" key="4">
    <source>
        <dbReference type="EMBL" id="ATM24555.1"/>
    </source>
</evidence>
<evidence type="ECO:0000259" key="3">
    <source>
        <dbReference type="Pfam" id="PF00535"/>
    </source>
</evidence>
<keyword evidence="4" id="KW-0808">Transferase</keyword>
<evidence type="ECO:0000313" key="5">
    <source>
        <dbReference type="Proteomes" id="UP000195880"/>
    </source>
</evidence>
<dbReference type="SUPFAM" id="SSF53448">
    <property type="entry name" value="Nucleotide-diphospho-sugar transferases"/>
    <property type="match status" value="1"/>
</dbReference>
<organism evidence="4 5">
    <name type="scientific">Streptomyces alboflavus</name>
    <dbReference type="NCBI Taxonomy" id="67267"/>
    <lineage>
        <taxon>Bacteria</taxon>
        <taxon>Bacillati</taxon>
        <taxon>Actinomycetota</taxon>
        <taxon>Actinomycetes</taxon>
        <taxon>Kitasatosporales</taxon>
        <taxon>Streptomycetaceae</taxon>
        <taxon>Streptomyces</taxon>
    </lineage>
</organism>
<feature type="region of interest" description="Disordered" evidence="1">
    <location>
        <begin position="246"/>
        <end position="274"/>
    </location>
</feature>
<keyword evidence="2" id="KW-0812">Transmembrane</keyword>
<dbReference type="InterPro" id="IPR001173">
    <property type="entry name" value="Glyco_trans_2-like"/>
</dbReference>
<geneLocation type="plasmid" evidence="5">
    <name>pmdjk44.1</name>
</geneLocation>
<proteinExistence type="predicted"/>
<dbReference type="InterPro" id="IPR029044">
    <property type="entry name" value="Nucleotide-diphossugar_trans"/>
</dbReference>
<name>A0A291W353_9ACTN</name>
<evidence type="ECO:0000256" key="1">
    <source>
        <dbReference type="SAM" id="MobiDB-lite"/>
    </source>
</evidence>
<dbReference type="GO" id="GO:0016740">
    <property type="term" value="F:transferase activity"/>
    <property type="evidence" value="ECO:0007669"/>
    <property type="project" value="UniProtKB-KW"/>
</dbReference>